<name>A0A9P9Y0C2_9HYPO</name>
<feature type="transmembrane region" description="Helical" evidence="2">
    <location>
        <begin position="39"/>
        <end position="59"/>
    </location>
</feature>
<protein>
    <recommendedName>
        <fullName evidence="5">DUF676 domain-containing protein</fullName>
    </recommendedName>
</protein>
<dbReference type="PANTHER" id="PTHR42044:SF1">
    <property type="entry name" value="DUF676 DOMAIN-CONTAINING PROTEIN"/>
    <property type="match status" value="1"/>
</dbReference>
<dbReference type="EMBL" id="JAGIXG020000028">
    <property type="protein sequence ID" value="KAI6780798.1"/>
    <property type="molecule type" value="Genomic_DNA"/>
</dbReference>
<keyword evidence="2" id="KW-0472">Membrane</keyword>
<organism evidence="3 4">
    <name type="scientific">Emericellopsis cladophorae</name>
    <dbReference type="NCBI Taxonomy" id="2686198"/>
    <lineage>
        <taxon>Eukaryota</taxon>
        <taxon>Fungi</taxon>
        <taxon>Dikarya</taxon>
        <taxon>Ascomycota</taxon>
        <taxon>Pezizomycotina</taxon>
        <taxon>Sordariomycetes</taxon>
        <taxon>Hypocreomycetidae</taxon>
        <taxon>Hypocreales</taxon>
        <taxon>Bionectriaceae</taxon>
        <taxon>Emericellopsis</taxon>
    </lineage>
</organism>
<feature type="compositionally biased region" description="Polar residues" evidence="1">
    <location>
        <begin position="323"/>
        <end position="334"/>
    </location>
</feature>
<comment type="caution">
    <text evidence="3">The sequence shown here is derived from an EMBL/GenBank/DDBJ whole genome shotgun (WGS) entry which is preliminary data.</text>
</comment>
<keyword evidence="2" id="KW-1133">Transmembrane helix</keyword>
<gene>
    <name evidence="3" type="ORF">J7T54_001106</name>
</gene>
<dbReference type="Proteomes" id="UP001055219">
    <property type="component" value="Unassembled WGS sequence"/>
</dbReference>
<evidence type="ECO:0000256" key="1">
    <source>
        <dbReference type="SAM" id="MobiDB-lite"/>
    </source>
</evidence>
<dbReference type="OrthoDB" id="202545at2759"/>
<feature type="transmembrane region" description="Helical" evidence="2">
    <location>
        <begin position="71"/>
        <end position="94"/>
    </location>
</feature>
<evidence type="ECO:0000313" key="3">
    <source>
        <dbReference type="EMBL" id="KAI6780798.1"/>
    </source>
</evidence>
<dbReference type="GeneID" id="75827625"/>
<dbReference type="InterPro" id="IPR029058">
    <property type="entry name" value="AB_hydrolase_fold"/>
</dbReference>
<reference evidence="3" key="1">
    <citation type="journal article" date="2021" name="J Fungi (Basel)">
        <title>Genomic and Metabolomic Analyses of the Marine Fungus Emericellopsis cladophorae: Insights into Saltwater Adaptability Mechanisms and Its Biosynthetic Potential.</title>
        <authorList>
            <person name="Goncalves M.F.M."/>
            <person name="Hilario S."/>
            <person name="Van de Peer Y."/>
            <person name="Esteves A.C."/>
            <person name="Alves A."/>
        </authorList>
    </citation>
    <scope>NUCLEOTIDE SEQUENCE</scope>
    <source>
        <strain evidence="3">MUM 19.33</strain>
    </source>
</reference>
<dbReference type="PANTHER" id="PTHR42044">
    <property type="entry name" value="DUF676 DOMAIN-CONTAINING PROTEIN-RELATED"/>
    <property type="match status" value="1"/>
</dbReference>
<dbReference type="RefSeq" id="XP_051361654.1">
    <property type="nucleotide sequence ID" value="XM_051507161.1"/>
</dbReference>
<reference evidence="3" key="2">
    <citation type="submission" date="2022-07" db="EMBL/GenBank/DDBJ databases">
        <authorList>
            <person name="Goncalves M.F.M."/>
            <person name="Hilario S."/>
            <person name="Van De Peer Y."/>
            <person name="Esteves A.C."/>
            <person name="Alves A."/>
        </authorList>
    </citation>
    <scope>NUCLEOTIDE SEQUENCE</scope>
    <source>
        <strain evidence="3">MUM 19.33</strain>
    </source>
</reference>
<accession>A0A9P9Y0C2</accession>
<proteinExistence type="predicted"/>
<evidence type="ECO:0008006" key="5">
    <source>
        <dbReference type="Google" id="ProtNLM"/>
    </source>
</evidence>
<dbReference type="SUPFAM" id="SSF53474">
    <property type="entry name" value="alpha/beta-Hydrolases"/>
    <property type="match status" value="1"/>
</dbReference>
<dbReference type="AlphaFoldDB" id="A0A9P9Y0C2"/>
<feature type="transmembrane region" description="Helical" evidence="2">
    <location>
        <begin position="100"/>
        <end position="119"/>
    </location>
</feature>
<keyword evidence="2" id="KW-0812">Transmembrane</keyword>
<evidence type="ECO:0000313" key="4">
    <source>
        <dbReference type="Proteomes" id="UP001055219"/>
    </source>
</evidence>
<sequence>MANAAMDPFTSLYRCQIGGADIISYSYTDMPWKLLGWDIYYFFVYSWALPWVLWPPFTYGSGELDELYPTFQNIFCVFMHLVLAILQLAFIIALPLTVFLPVWMAAGGIGAFLLGNWLLCKLLNGTGREFSSDDVFAAQLPEHAHEQWVFVNGVAVGRHWFKSNLNRLALTFKRPVLGIHNQTRGILFDVFECLLQRNFSYATADVRITYRLLKNILYDPGKSKVVLILHSQGGIEGGLVLDWLLQELPQDLLSKLEVYTFGCAANHFNNPHRHAFAQNLMKEHPRFAIHTLLTETSFASEPVVDGQRDIDAKAPAQDRTPSRENSLSSSRTMSVSKDRAIGHIEHYAHSTDFVAIWGVLHFATNRTNSPQIPRFLGRLFVQSTGGGGHQLNQHYLDGMFPLKRNAKGEFIGVEEENNEFMNEVVRLGEEGAAMKNIREAFDITYAGTDGFGTGESSEPVEVHGMEHRKRGIVKRKEVRVKDLSRLWLYRDGKRPKDELPPTLVGEYGVARNATM</sequence>
<feature type="region of interest" description="Disordered" evidence="1">
    <location>
        <begin position="309"/>
        <end position="334"/>
    </location>
</feature>
<keyword evidence="4" id="KW-1185">Reference proteome</keyword>
<evidence type="ECO:0000256" key="2">
    <source>
        <dbReference type="SAM" id="Phobius"/>
    </source>
</evidence>